<evidence type="ECO:0000259" key="5">
    <source>
        <dbReference type="Pfam" id="PF00496"/>
    </source>
</evidence>
<protein>
    <submittedName>
        <fullName evidence="6">Peptide-binding protein</fullName>
    </submittedName>
</protein>
<evidence type="ECO:0000256" key="1">
    <source>
        <dbReference type="ARBA" id="ARBA00004196"/>
    </source>
</evidence>
<dbReference type="GO" id="GO:1904680">
    <property type="term" value="F:peptide transmembrane transporter activity"/>
    <property type="evidence" value="ECO:0007669"/>
    <property type="project" value="TreeGrafter"/>
</dbReference>
<accession>A0A4Z0H7A8</accession>
<dbReference type="PANTHER" id="PTHR30290">
    <property type="entry name" value="PERIPLASMIC BINDING COMPONENT OF ABC TRANSPORTER"/>
    <property type="match status" value="1"/>
</dbReference>
<dbReference type="InterPro" id="IPR030678">
    <property type="entry name" value="Peptide/Ni-bd"/>
</dbReference>
<dbReference type="PANTHER" id="PTHR30290:SF10">
    <property type="entry name" value="PERIPLASMIC OLIGOPEPTIDE-BINDING PROTEIN-RELATED"/>
    <property type="match status" value="1"/>
</dbReference>
<dbReference type="AlphaFoldDB" id="A0A4Z0H7A8"/>
<dbReference type="Gene3D" id="3.40.190.10">
    <property type="entry name" value="Periplasmic binding protein-like II"/>
    <property type="match status" value="1"/>
</dbReference>
<dbReference type="Proteomes" id="UP000297948">
    <property type="component" value="Unassembled WGS sequence"/>
</dbReference>
<reference evidence="6 7" key="1">
    <citation type="submission" date="2019-03" db="EMBL/GenBank/DDBJ databases">
        <authorList>
            <person name="Gonzalez-Pimentel J.L."/>
        </authorList>
    </citation>
    <scope>NUCLEOTIDE SEQUENCE [LARGE SCALE GENOMIC DNA]</scope>
    <source>
        <strain evidence="6 7">JCM 31289</strain>
    </source>
</reference>
<dbReference type="GO" id="GO:0030313">
    <property type="term" value="C:cell envelope"/>
    <property type="evidence" value="ECO:0007669"/>
    <property type="project" value="UniProtKB-SubCell"/>
</dbReference>
<comment type="similarity">
    <text evidence="2">Belongs to the bacterial solute-binding protein 5 family.</text>
</comment>
<feature type="domain" description="Solute-binding protein family 5" evidence="5">
    <location>
        <begin position="53"/>
        <end position="411"/>
    </location>
</feature>
<proteinExistence type="inferred from homology"/>
<dbReference type="PIRSF" id="PIRSF002741">
    <property type="entry name" value="MppA"/>
    <property type="match status" value="1"/>
</dbReference>
<dbReference type="GO" id="GO:0015833">
    <property type="term" value="P:peptide transport"/>
    <property type="evidence" value="ECO:0007669"/>
    <property type="project" value="TreeGrafter"/>
</dbReference>
<evidence type="ECO:0000313" key="7">
    <source>
        <dbReference type="Proteomes" id="UP000297948"/>
    </source>
</evidence>
<organism evidence="6 7">
    <name type="scientific">Streptomyces palmae</name>
    <dbReference type="NCBI Taxonomy" id="1701085"/>
    <lineage>
        <taxon>Bacteria</taxon>
        <taxon>Bacillati</taxon>
        <taxon>Actinomycetota</taxon>
        <taxon>Actinomycetes</taxon>
        <taxon>Kitasatosporales</taxon>
        <taxon>Streptomycetaceae</taxon>
        <taxon>Streptomyces</taxon>
    </lineage>
</organism>
<keyword evidence="4" id="KW-0732">Signal</keyword>
<evidence type="ECO:0000256" key="3">
    <source>
        <dbReference type="ARBA" id="ARBA00022448"/>
    </source>
</evidence>
<dbReference type="GO" id="GO:0043190">
    <property type="term" value="C:ATP-binding cassette (ABC) transporter complex"/>
    <property type="evidence" value="ECO:0007669"/>
    <property type="project" value="InterPro"/>
</dbReference>
<dbReference type="InterPro" id="IPR039424">
    <property type="entry name" value="SBP_5"/>
</dbReference>
<dbReference type="EMBL" id="SRID01000172">
    <property type="protein sequence ID" value="TGB06300.1"/>
    <property type="molecule type" value="Genomic_DNA"/>
</dbReference>
<dbReference type="Pfam" id="PF00496">
    <property type="entry name" value="SBP_bac_5"/>
    <property type="match status" value="1"/>
</dbReference>
<dbReference type="InterPro" id="IPR000914">
    <property type="entry name" value="SBP_5_dom"/>
</dbReference>
<dbReference type="OrthoDB" id="9801912at2"/>
<sequence>MSSSEEDKDPINVGTSEVVTGLDPAGVYDSGSMALFSNVYQSLLTFTPSSQQPVPDAASHCDFRGEDLLVYVCELRPGLKFSNGHPLTAKDVKFSFDRIVAINDDQGPVSLLSTLDTVRTEGERQVVFHLRSPDATFPYKIASGAGAIVDHQEYPADKLRDDGKVDGSGPFTLSEYEIGEKAVLKPNDDYQGVGKGTGQPVTVHYFDSGDKLSTAWKKREVDVVANGLPPQMLAKLNPADPDIKVIKDAAPTTRSLVLDIRSGSPMVHKEVRQAVAAVLDREALVRRVHKRTVDPLYSLIPQGITGHTTPFYDDYPKVDTERARRLIQEAGLKTPIPFTLGFSEGETNIAEAKEVRRQLEASGLFKVTMARRDWKTFQTDFADHAFDAFTISWVADFPDPDTFTTPLVGPKPVFHNGYRSKQVHQLIQRTQRKAKRSETARDFRAIQEIVAQDVPLIPLWQQQQYLVSSNDISGTEYLSDGTGTWRLWGLDRI</sequence>
<evidence type="ECO:0000313" key="6">
    <source>
        <dbReference type="EMBL" id="TGB06300.1"/>
    </source>
</evidence>
<evidence type="ECO:0000256" key="2">
    <source>
        <dbReference type="ARBA" id="ARBA00005695"/>
    </source>
</evidence>
<dbReference type="Gene3D" id="3.90.76.10">
    <property type="entry name" value="Dipeptide-binding Protein, Domain 1"/>
    <property type="match status" value="1"/>
</dbReference>
<dbReference type="SUPFAM" id="SSF53850">
    <property type="entry name" value="Periplasmic binding protein-like II"/>
    <property type="match status" value="1"/>
</dbReference>
<dbReference type="Gene3D" id="3.10.105.10">
    <property type="entry name" value="Dipeptide-binding Protein, Domain 3"/>
    <property type="match status" value="1"/>
</dbReference>
<evidence type="ECO:0000256" key="4">
    <source>
        <dbReference type="ARBA" id="ARBA00022729"/>
    </source>
</evidence>
<keyword evidence="3" id="KW-0813">Transport</keyword>
<comment type="caution">
    <text evidence="6">The sequence shown here is derived from an EMBL/GenBank/DDBJ whole genome shotgun (WGS) entry which is preliminary data.</text>
</comment>
<keyword evidence="7" id="KW-1185">Reference proteome</keyword>
<name>A0A4Z0H7A8_9ACTN</name>
<dbReference type="GO" id="GO:0042597">
    <property type="term" value="C:periplasmic space"/>
    <property type="evidence" value="ECO:0007669"/>
    <property type="project" value="UniProtKB-ARBA"/>
</dbReference>
<gene>
    <name evidence="6" type="ORF">E4099_18430</name>
</gene>
<comment type="subcellular location">
    <subcellularLocation>
        <location evidence="1">Cell envelope</location>
    </subcellularLocation>
</comment>